<gene>
    <name evidence="2" type="ORF">NCTC12227_00561</name>
</gene>
<dbReference type="Gene3D" id="1.10.10.880">
    <property type="entry name" value="Anti sigma-E protein RseA, N-terminal domain"/>
    <property type="match status" value="1"/>
</dbReference>
<dbReference type="STRING" id="326522.BWD08_02535"/>
<dbReference type="SUPFAM" id="SSF89069">
    <property type="entry name" value="N-terminal, cytoplasmic domain of anti-sigmaE factor RseA"/>
    <property type="match status" value="1"/>
</dbReference>
<sequence>MNQNKDFEFVSAAMDDDNLSEEALDKLLSDSDAQQKWYEYHLIRDYMQHAKSAVGKDIELTNEKILLTQSATAEGKQVFVARPVASASNHAFRGFAVAASILAVAVGVWQFWPQMNAESEANVVEQSTPAKPTQTEIVSVGGNAAAKNNAVANAEAQGTVVPNAAKAAQATETVEKQTAVRVEKLSAGNSTASAAH</sequence>
<feature type="domain" description="Anti sigma-E protein RseA N-terminal" evidence="1">
    <location>
        <begin position="8"/>
        <end position="60"/>
    </location>
</feature>
<dbReference type="EMBL" id="LR134516">
    <property type="protein sequence ID" value="VEJ20846.1"/>
    <property type="molecule type" value="Genomic_DNA"/>
</dbReference>
<dbReference type="InterPro" id="IPR005572">
    <property type="entry name" value="Anti-sigma_E_RseA_N"/>
</dbReference>
<dbReference type="RefSeq" id="WP_085389552.1">
    <property type="nucleotide sequence ID" value="NZ_JBGNXI010000012.1"/>
</dbReference>
<evidence type="ECO:0000313" key="3">
    <source>
        <dbReference type="Proteomes" id="UP000268229"/>
    </source>
</evidence>
<keyword evidence="3" id="KW-1185">Reference proteome</keyword>
<dbReference type="GO" id="GO:0016989">
    <property type="term" value="F:sigma factor antagonist activity"/>
    <property type="evidence" value="ECO:0007669"/>
    <property type="project" value="InterPro"/>
</dbReference>
<dbReference type="CDD" id="cd16328">
    <property type="entry name" value="RseA_N"/>
    <property type="match status" value="1"/>
</dbReference>
<dbReference type="Proteomes" id="UP000268229">
    <property type="component" value="Chromosome"/>
</dbReference>
<name>A0A1X3CP63_9NEIS</name>
<proteinExistence type="predicted"/>
<dbReference type="Pfam" id="PF03872">
    <property type="entry name" value="RseA_N"/>
    <property type="match status" value="1"/>
</dbReference>
<reference evidence="2 3" key="1">
    <citation type="submission" date="2018-12" db="EMBL/GenBank/DDBJ databases">
        <authorList>
            <consortium name="Pathogen Informatics"/>
        </authorList>
    </citation>
    <scope>NUCLEOTIDE SEQUENCE [LARGE SCALE GENOMIC DNA]</scope>
    <source>
        <strain evidence="2 3">NCTC12227</strain>
    </source>
</reference>
<dbReference type="AlphaFoldDB" id="A0A1X3CP63"/>
<dbReference type="KEGG" id="nani:NCTC12227_00561"/>
<dbReference type="OrthoDB" id="8606663at2"/>
<protein>
    <submittedName>
        <fullName evidence="2">Anti-RNA polymerase sigma factor SigE</fullName>
    </submittedName>
</protein>
<accession>A0A1X3CP63</accession>
<evidence type="ECO:0000313" key="2">
    <source>
        <dbReference type="EMBL" id="VEJ20846.1"/>
    </source>
</evidence>
<dbReference type="InterPro" id="IPR036147">
    <property type="entry name" value="Anti-sigma_E_RseA_N_sf"/>
</dbReference>
<evidence type="ECO:0000259" key="1">
    <source>
        <dbReference type="Pfam" id="PF03872"/>
    </source>
</evidence>
<organism evidence="2 3">
    <name type="scientific">Neisseria animaloris</name>
    <dbReference type="NCBI Taxonomy" id="326522"/>
    <lineage>
        <taxon>Bacteria</taxon>
        <taxon>Pseudomonadati</taxon>
        <taxon>Pseudomonadota</taxon>
        <taxon>Betaproteobacteria</taxon>
        <taxon>Neisseriales</taxon>
        <taxon>Neisseriaceae</taxon>
        <taxon>Neisseria</taxon>
    </lineage>
</organism>